<keyword evidence="8" id="KW-1133">Transmembrane helix</keyword>
<feature type="active site" evidence="7">
    <location>
        <position position="286"/>
    </location>
</feature>
<dbReference type="STRING" id="1661398.A0A482VDF6"/>
<dbReference type="PANTHER" id="PTHR10120">
    <property type="entry name" value="CAAX PRENYL PROTEASE 1"/>
    <property type="match status" value="1"/>
</dbReference>
<feature type="domain" description="Peptidase M48" evidence="10">
    <location>
        <begin position="212"/>
        <end position="420"/>
    </location>
</feature>
<evidence type="ECO:0000256" key="5">
    <source>
        <dbReference type="ARBA" id="ARBA00023049"/>
    </source>
</evidence>
<feature type="transmembrane region" description="Helical" evidence="8">
    <location>
        <begin position="178"/>
        <end position="197"/>
    </location>
</feature>
<keyword evidence="13" id="KW-1185">Reference proteome</keyword>
<protein>
    <recommendedName>
        <fullName evidence="8">CAAX prenyl protease</fullName>
        <ecNumber evidence="8">3.4.24.84</ecNumber>
    </recommendedName>
</protein>
<keyword evidence="1 8" id="KW-0645">Protease</keyword>
<evidence type="ECO:0000256" key="4">
    <source>
        <dbReference type="ARBA" id="ARBA00022833"/>
    </source>
</evidence>
<evidence type="ECO:0000256" key="2">
    <source>
        <dbReference type="ARBA" id="ARBA00022723"/>
    </source>
</evidence>
<evidence type="ECO:0000256" key="7">
    <source>
        <dbReference type="PIRSR" id="PIRSR627057-1"/>
    </source>
</evidence>
<keyword evidence="9" id="KW-0732">Signal</keyword>
<gene>
    <name evidence="12" type="ORF">BDFB_009397</name>
</gene>
<feature type="active site" description="Proton donor" evidence="7">
    <location>
        <position position="369"/>
    </location>
</feature>
<dbReference type="Proteomes" id="UP000292052">
    <property type="component" value="Unassembled WGS sequence"/>
</dbReference>
<keyword evidence="5 8" id="KW-0482">Metalloprotease</keyword>
<feature type="transmembrane region" description="Helical" evidence="8">
    <location>
        <begin position="74"/>
        <end position="92"/>
    </location>
</feature>
<comment type="similarity">
    <text evidence="8">Belongs to the peptidase M48A family.</text>
</comment>
<evidence type="ECO:0000313" key="12">
    <source>
        <dbReference type="EMBL" id="RZB49887.1"/>
    </source>
</evidence>
<dbReference type="EC" id="3.4.24.84" evidence="8"/>
<evidence type="ECO:0000256" key="1">
    <source>
        <dbReference type="ARBA" id="ARBA00022670"/>
    </source>
</evidence>
<keyword evidence="8" id="KW-0256">Endoplasmic reticulum</keyword>
<dbReference type="GO" id="GO:0046872">
    <property type="term" value="F:metal ion binding"/>
    <property type="evidence" value="ECO:0007669"/>
    <property type="project" value="UniProtKB-UniRule"/>
</dbReference>
<feature type="chain" id="PRO_5019839919" description="CAAX prenyl protease" evidence="9">
    <location>
        <begin position="25"/>
        <end position="428"/>
    </location>
</feature>
<dbReference type="Pfam" id="PF16491">
    <property type="entry name" value="Peptidase_M48_N"/>
    <property type="match status" value="1"/>
</dbReference>
<keyword evidence="4 8" id="KW-0862">Zinc</keyword>
<dbReference type="Pfam" id="PF01435">
    <property type="entry name" value="Peptidase_M48"/>
    <property type="match status" value="1"/>
</dbReference>
<evidence type="ECO:0000256" key="6">
    <source>
        <dbReference type="ARBA" id="ARBA00044456"/>
    </source>
</evidence>
<comment type="catalytic activity">
    <reaction evidence="6 8">
        <text>Hydrolyzes the peptide bond -P2-(S-farnesyl or geranylgeranyl)C-P1'-P2'-P3'-COOH where P1' and P2' are amino acids with aliphatic side chains and P3' is any C-terminal residue.</text>
        <dbReference type="EC" id="3.4.24.84"/>
    </reaction>
</comment>
<organism evidence="12 13">
    <name type="scientific">Asbolus verrucosus</name>
    <name type="common">Desert ironclad beetle</name>
    <dbReference type="NCBI Taxonomy" id="1661398"/>
    <lineage>
        <taxon>Eukaryota</taxon>
        <taxon>Metazoa</taxon>
        <taxon>Ecdysozoa</taxon>
        <taxon>Arthropoda</taxon>
        <taxon>Hexapoda</taxon>
        <taxon>Insecta</taxon>
        <taxon>Pterygota</taxon>
        <taxon>Neoptera</taxon>
        <taxon>Endopterygota</taxon>
        <taxon>Coleoptera</taxon>
        <taxon>Polyphaga</taxon>
        <taxon>Cucujiformia</taxon>
        <taxon>Tenebrionidae</taxon>
        <taxon>Pimeliinae</taxon>
        <taxon>Asbolus</taxon>
    </lineage>
</organism>
<feature type="transmembrane region" description="Helical" evidence="8">
    <location>
        <begin position="153"/>
        <end position="172"/>
    </location>
</feature>
<dbReference type="GO" id="GO:0004222">
    <property type="term" value="F:metalloendopeptidase activity"/>
    <property type="evidence" value="ECO:0007669"/>
    <property type="project" value="UniProtKB-UniRule"/>
</dbReference>
<keyword evidence="3 8" id="KW-0378">Hydrolase</keyword>
<sequence length="428" mass="49672">MATVDAVTMKHVILSCLWLDYVWEQYMCCRQYKKTSSVTEVPNELKDTTSKKTFELAKQYTLDKKQFHFVKDHVNIIITTMIIHFDILPMIWKYSESVNHFGGEILTGCIWYLISTALITAINLPLNVYDIFVIEENCKLKRNDFSTWNKLKTFVVSQIFITVLSSMLVSLIQSGDKVFVATWLTFCLVVFFVGIIYPMMAPSKFRTHIALDEGELRSQIEELARQFHFPLKEIYVEEHFKCAPPQSIYFYGSPQSKSIVLFDSLFPKEEGISCSYDEILALLTQEFGRWHHNHGVKYVLAMVINLLLSFGGFFYLFKHPEIYRAFGFSDAQPILVGVYVVLKYAMVIYSTLLSFVFTHISRSFVFRDDSFAVRQGKGKALISALVRLDQKNLTFPVYDRLYSAWHNDKPSLLERIDEIKMATSRKTE</sequence>
<feature type="transmembrane region" description="Helical" evidence="8">
    <location>
        <begin position="112"/>
        <end position="132"/>
    </location>
</feature>
<proteinExistence type="inferred from homology"/>
<dbReference type="EMBL" id="QDEB01111296">
    <property type="protein sequence ID" value="RZB49887.1"/>
    <property type="molecule type" value="Genomic_DNA"/>
</dbReference>
<comment type="function">
    <text evidence="8">Proteolytically removes the C-terminal three residues of farnesylated proteins.</text>
</comment>
<evidence type="ECO:0000256" key="9">
    <source>
        <dbReference type="SAM" id="SignalP"/>
    </source>
</evidence>
<dbReference type="GO" id="GO:0071586">
    <property type="term" value="P:CAAX-box protein processing"/>
    <property type="evidence" value="ECO:0007669"/>
    <property type="project" value="UniProtKB-UniRule"/>
</dbReference>
<accession>A0A482VDF6</accession>
<comment type="cofactor">
    <cofactor evidence="8">
        <name>Zn(2+)</name>
        <dbReference type="ChEBI" id="CHEBI:29105"/>
    </cofactor>
    <text evidence="8">Binds 1 zinc ion per subunit.</text>
</comment>
<feature type="transmembrane region" description="Helical" evidence="8">
    <location>
        <begin position="298"/>
        <end position="317"/>
    </location>
</feature>
<evidence type="ECO:0000259" key="10">
    <source>
        <dbReference type="Pfam" id="PF01435"/>
    </source>
</evidence>
<dbReference type="GO" id="GO:0005789">
    <property type="term" value="C:endoplasmic reticulum membrane"/>
    <property type="evidence" value="ECO:0007669"/>
    <property type="project" value="UniProtKB-SubCell"/>
</dbReference>
<dbReference type="InterPro" id="IPR001915">
    <property type="entry name" value="Peptidase_M48"/>
</dbReference>
<keyword evidence="8" id="KW-0812">Transmembrane</keyword>
<comment type="caution">
    <text evidence="12">The sequence shown here is derived from an EMBL/GenBank/DDBJ whole genome shotgun (WGS) entry which is preliminary data.</text>
</comment>
<dbReference type="InterPro" id="IPR027057">
    <property type="entry name" value="CAXX_Prtase_1"/>
</dbReference>
<feature type="domain" description="CAAX prenyl protease 1 N-terminal" evidence="11">
    <location>
        <begin position="31"/>
        <end position="200"/>
    </location>
</feature>
<reference evidence="12 13" key="1">
    <citation type="submission" date="2017-03" db="EMBL/GenBank/DDBJ databases">
        <title>Genome of the blue death feigning beetle - Asbolus verrucosus.</title>
        <authorList>
            <person name="Rider S.D."/>
        </authorList>
    </citation>
    <scope>NUCLEOTIDE SEQUENCE [LARGE SCALE GENOMIC DNA]</scope>
    <source>
        <strain evidence="12">Butters</strain>
        <tissue evidence="12">Head and leg muscle</tissue>
    </source>
</reference>
<keyword evidence="2 8" id="KW-0479">Metal-binding</keyword>
<dbReference type="OrthoDB" id="360839at2759"/>
<keyword evidence="8" id="KW-0472">Membrane</keyword>
<name>A0A482VDF6_ASBVE</name>
<dbReference type="Gene3D" id="3.30.2010.10">
    <property type="entry name" value="Metalloproteases ('zincins'), catalytic domain"/>
    <property type="match status" value="1"/>
</dbReference>
<evidence type="ECO:0000256" key="3">
    <source>
        <dbReference type="ARBA" id="ARBA00022801"/>
    </source>
</evidence>
<dbReference type="InterPro" id="IPR032456">
    <property type="entry name" value="Peptidase_M48_N"/>
</dbReference>
<dbReference type="CDD" id="cd07343">
    <property type="entry name" value="M48A_Zmpste24p_like"/>
    <property type="match status" value="1"/>
</dbReference>
<comment type="subcellular location">
    <subcellularLocation>
        <location evidence="8">Endoplasmic reticulum membrane</location>
        <topology evidence="8">Multi-pass membrane protein</topology>
    </subcellularLocation>
</comment>
<dbReference type="AlphaFoldDB" id="A0A482VDF6"/>
<evidence type="ECO:0000313" key="13">
    <source>
        <dbReference type="Proteomes" id="UP000292052"/>
    </source>
</evidence>
<feature type="transmembrane region" description="Helical" evidence="8">
    <location>
        <begin position="337"/>
        <end position="357"/>
    </location>
</feature>
<evidence type="ECO:0000256" key="8">
    <source>
        <dbReference type="RuleBase" id="RU366005"/>
    </source>
</evidence>
<evidence type="ECO:0000259" key="11">
    <source>
        <dbReference type="Pfam" id="PF16491"/>
    </source>
</evidence>
<feature type="signal peptide" evidence="9">
    <location>
        <begin position="1"/>
        <end position="24"/>
    </location>
</feature>